<dbReference type="EMBL" id="JAFEMO010000002">
    <property type="protein sequence ID" value="KAH7575527.1"/>
    <property type="molecule type" value="Genomic_DNA"/>
</dbReference>
<dbReference type="PANTHER" id="PTHR43866">
    <property type="entry name" value="MALONATE-SEMIALDEHYDE DEHYDROGENASE"/>
    <property type="match status" value="1"/>
</dbReference>
<evidence type="ECO:0000259" key="1">
    <source>
        <dbReference type="Pfam" id="PF00171"/>
    </source>
</evidence>
<dbReference type="Pfam" id="PF00171">
    <property type="entry name" value="Aldedh"/>
    <property type="match status" value="2"/>
</dbReference>
<accession>A0ABQ8IFU9</accession>
<keyword evidence="3" id="KW-1185">Reference proteome</keyword>
<dbReference type="InterPro" id="IPR016163">
    <property type="entry name" value="Ald_DH_C"/>
</dbReference>
<feature type="domain" description="Aldehyde dehydrogenase" evidence="1">
    <location>
        <begin position="15"/>
        <end position="67"/>
    </location>
</feature>
<comment type="caution">
    <text evidence="2">The sequence shown here is derived from an EMBL/GenBank/DDBJ whole genome shotgun (WGS) entry which is preliminary data.</text>
</comment>
<proteinExistence type="predicted"/>
<reference evidence="2 3" key="1">
    <citation type="submission" date="2021-02" db="EMBL/GenBank/DDBJ databases">
        <title>Plant Genome Project.</title>
        <authorList>
            <person name="Zhang R.-G."/>
        </authorList>
    </citation>
    <scope>NUCLEOTIDE SEQUENCE [LARGE SCALE GENOMIC DNA]</scope>
    <source>
        <tissue evidence="2">Leaves</tissue>
    </source>
</reference>
<organism evidence="2 3">
    <name type="scientific">Xanthoceras sorbifolium</name>
    <dbReference type="NCBI Taxonomy" id="99658"/>
    <lineage>
        <taxon>Eukaryota</taxon>
        <taxon>Viridiplantae</taxon>
        <taxon>Streptophyta</taxon>
        <taxon>Embryophyta</taxon>
        <taxon>Tracheophyta</taxon>
        <taxon>Spermatophyta</taxon>
        <taxon>Magnoliopsida</taxon>
        <taxon>eudicotyledons</taxon>
        <taxon>Gunneridae</taxon>
        <taxon>Pentapetalae</taxon>
        <taxon>rosids</taxon>
        <taxon>malvids</taxon>
        <taxon>Sapindales</taxon>
        <taxon>Sapindaceae</taxon>
        <taxon>Xanthoceroideae</taxon>
        <taxon>Xanthoceras</taxon>
    </lineage>
</organism>
<dbReference type="InterPro" id="IPR016161">
    <property type="entry name" value="Ald_DH/histidinol_DH"/>
</dbReference>
<dbReference type="Proteomes" id="UP000827721">
    <property type="component" value="Unassembled WGS sequence"/>
</dbReference>
<feature type="domain" description="Aldehyde dehydrogenase" evidence="1">
    <location>
        <begin position="98"/>
        <end position="220"/>
    </location>
</feature>
<protein>
    <recommendedName>
        <fullName evidence="1">Aldehyde dehydrogenase domain-containing protein</fullName>
    </recommendedName>
</protein>
<dbReference type="InterPro" id="IPR010061">
    <property type="entry name" value="MeMal-semiAld_DH"/>
</dbReference>
<evidence type="ECO:0000313" key="3">
    <source>
        <dbReference type="Proteomes" id="UP000827721"/>
    </source>
</evidence>
<evidence type="ECO:0000313" key="2">
    <source>
        <dbReference type="EMBL" id="KAH7575527.1"/>
    </source>
</evidence>
<dbReference type="InterPro" id="IPR015590">
    <property type="entry name" value="Aldehyde_DH_dom"/>
</dbReference>
<gene>
    <name evidence="2" type="ORF">JRO89_XS02G0133900</name>
</gene>
<dbReference type="Gene3D" id="3.40.309.10">
    <property type="entry name" value="Aldehyde Dehydrogenase, Chain A, domain 2"/>
    <property type="match status" value="1"/>
</dbReference>
<sequence>MEACASFFFPIYQEDKLVERAKALKVTAGFEADADLGPVISKQAKEGIGRLIQAGFQSGAKLLLDGRNIVWMNWLSHKLGVEFYPECAKHIDVHRHLVPGYEHGNFIGATILSDVTDNMECYKEEMFGPVLLCMQADSIDEAINIVNRNRYGNGASIFTTSGLAARKFQTEVEVGQVGINVPISVVPPFSSFTSSKSSFAGDLNFDGKAGIQFYTQVKRVTQQWKDLLSNDFTSLQFPCSNSDEASMQLPSS</sequence>
<dbReference type="PANTHER" id="PTHR43866:SF6">
    <property type="entry name" value="METHYLMALONATE-SEMIALDEHYDE DEHYDROGENASE (COA ACYLATING)"/>
    <property type="match status" value="1"/>
</dbReference>
<name>A0ABQ8IFU9_9ROSI</name>
<dbReference type="SUPFAM" id="SSF53720">
    <property type="entry name" value="ALDH-like"/>
    <property type="match status" value="1"/>
</dbReference>